<sequence>MDSQNISYQAGQAKGQTEEKANTIMEKATNAAHSAQESLQEVGNQMQAKAQEASEAVKNATGMNNNSSK</sequence>
<gene>
    <name evidence="2" type="ORF">VNO80_13714</name>
</gene>
<feature type="compositionally biased region" description="Polar residues" evidence="1">
    <location>
        <begin position="1"/>
        <end position="10"/>
    </location>
</feature>
<dbReference type="InterPro" id="IPR039624">
    <property type="entry name" value="LEA1/2/D7/KIN2"/>
</dbReference>
<evidence type="ECO:0000256" key="1">
    <source>
        <dbReference type="SAM" id="MobiDB-lite"/>
    </source>
</evidence>
<dbReference type="EMBL" id="JAYMYR010000005">
    <property type="protein sequence ID" value="KAK7364964.1"/>
    <property type="molecule type" value="Genomic_DNA"/>
</dbReference>
<organism evidence="2 3">
    <name type="scientific">Phaseolus coccineus</name>
    <name type="common">Scarlet runner bean</name>
    <name type="synonym">Phaseolus multiflorus</name>
    <dbReference type="NCBI Taxonomy" id="3886"/>
    <lineage>
        <taxon>Eukaryota</taxon>
        <taxon>Viridiplantae</taxon>
        <taxon>Streptophyta</taxon>
        <taxon>Embryophyta</taxon>
        <taxon>Tracheophyta</taxon>
        <taxon>Spermatophyta</taxon>
        <taxon>Magnoliopsida</taxon>
        <taxon>eudicotyledons</taxon>
        <taxon>Gunneridae</taxon>
        <taxon>Pentapetalae</taxon>
        <taxon>rosids</taxon>
        <taxon>fabids</taxon>
        <taxon>Fabales</taxon>
        <taxon>Fabaceae</taxon>
        <taxon>Papilionoideae</taxon>
        <taxon>50 kb inversion clade</taxon>
        <taxon>NPAAA clade</taxon>
        <taxon>indigoferoid/millettioid clade</taxon>
        <taxon>Phaseoleae</taxon>
        <taxon>Phaseolus</taxon>
    </lineage>
</organism>
<dbReference type="AlphaFoldDB" id="A0AAN9N1J5"/>
<dbReference type="PANTHER" id="PTHR34191">
    <property type="entry name" value="LATE EMBRYOGENESIS ABUNDANT PROTEIN (LEA) FAMILY PROTEIN"/>
    <property type="match status" value="1"/>
</dbReference>
<comment type="caution">
    <text evidence="2">The sequence shown here is derived from an EMBL/GenBank/DDBJ whole genome shotgun (WGS) entry which is preliminary data.</text>
</comment>
<accession>A0AAN9N1J5</accession>
<feature type="compositionally biased region" description="Polar residues" evidence="1">
    <location>
        <begin position="31"/>
        <end position="48"/>
    </location>
</feature>
<reference evidence="2 3" key="1">
    <citation type="submission" date="2024-01" db="EMBL/GenBank/DDBJ databases">
        <title>The genomes of 5 underutilized Papilionoideae crops provide insights into root nodulation and disease resistanc.</title>
        <authorList>
            <person name="Jiang F."/>
        </authorList>
    </citation>
    <scope>NUCLEOTIDE SEQUENCE [LARGE SCALE GENOMIC DNA]</scope>
    <source>
        <strain evidence="2">JINMINGXINNONG_FW02</strain>
        <tissue evidence="2">Leaves</tissue>
    </source>
</reference>
<evidence type="ECO:0000313" key="3">
    <source>
        <dbReference type="Proteomes" id="UP001374584"/>
    </source>
</evidence>
<protein>
    <recommendedName>
        <fullName evidence="4">Pollen coat-like protein</fullName>
    </recommendedName>
</protein>
<evidence type="ECO:0008006" key="4">
    <source>
        <dbReference type="Google" id="ProtNLM"/>
    </source>
</evidence>
<name>A0AAN9N1J5_PHACN</name>
<evidence type="ECO:0000313" key="2">
    <source>
        <dbReference type="EMBL" id="KAK7364964.1"/>
    </source>
</evidence>
<dbReference type="PANTHER" id="PTHR34191:SF23">
    <property type="entry name" value="ABA-INDUCIBLE PROTEIN-LIKE"/>
    <property type="match status" value="1"/>
</dbReference>
<keyword evidence="3" id="KW-1185">Reference proteome</keyword>
<feature type="region of interest" description="Disordered" evidence="1">
    <location>
        <begin position="1"/>
        <end position="69"/>
    </location>
</feature>
<proteinExistence type="predicted"/>
<dbReference type="Proteomes" id="UP001374584">
    <property type="component" value="Unassembled WGS sequence"/>
</dbReference>